<dbReference type="EMBL" id="OU899036">
    <property type="protein sequence ID" value="CAH1731516.1"/>
    <property type="molecule type" value="Genomic_DNA"/>
</dbReference>
<gene>
    <name evidence="1" type="ORF">APHIGO_LOCUS8213</name>
</gene>
<evidence type="ECO:0000313" key="1">
    <source>
        <dbReference type="EMBL" id="CAH1731516.1"/>
    </source>
</evidence>
<evidence type="ECO:0000313" key="2">
    <source>
        <dbReference type="Proteomes" id="UP001154329"/>
    </source>
</evidence>
<reference evidence="1" key="2">
    <citation type="submission" date="2022-10" db="EMBL/GenBank/DDBJ databases">
        <authorList>
            <consortium name="ENA_rothamsted_submissions"/>
            <consortium name="culmorum"/>
            <person name="King R."/>
        </authorList>
    </citation>
    <scope>NUCLEOTIDE SEQUENCE</scope>
</reference>
<organism evidence="1 2">
    <name type="scientific">Aphis gossypii</name>
    <name type="common">Cotton aphid</name>
    <dbReference type="NCBI Taxonomy" id="80765"/>
    <lineage>
        <taxon>Eukaryota</taxon>
        <taxon>Metazoa</taxon>
        <taxon>Ecdysozoa</taxon>
        <taxon>Arthropoda</taxon>
        <taxon>Hexapoda</taxon>
        <taxon>Insecta</taxon>
        <taxon>Pterygota</taxon>
        <taxon>Neoptera</taxon>
        <taxon>Paraneoptera</taxon>
        <taxon>Hemiptera</taxon>
        <taxon>Sternorrhyncha</taxon>
        <taxon>Aphidomorpha</taxon>
        <taxon>Aphidoidea</taxon>
        <taxon>Aphididae</taxon>
        <taxon>Aphidini</taxon>
        <taxon>Aphis</taxon>
        <taxon>Aphis</taxon>
    </lineage>
</organism>
<dbReference type="Proteomes" id="UP001154329">
    <property type="component" value="Chromosome 3"/>
</dbReference>
<accession>A0A9P0NJ44</accession>
<dbReference type="Gene3D" id="3.30.310.210">
    <property type="match status" value="1"/>
</dbReference>
<proteinExistence type="predicted"/>
<protein>
    <recommendedName>
        <fullName evidence="3">K Homology domain-containing protein</fullName>
    </recommendedName>
</protein>
<name>A0A9P0NJ44_APHGO</name>
<keyword evidence="2" id="KW-1185">Reference proteome</keyword>
<evidence type="ECO:0008006" key="3">
    <source>
        <dbReference type="Google" id="ProtNLM"/>
    </source>
</evidence>
<reference evidence="1" key="1">
    <citation type="submission" date="2022-02" db="EMBL/GenBank/DDBJ databases">
        <authorList>
            <person name="King R."/>
        </authorList>
    </citation>
    <scope>NUCLEOTIDE SEQUENCE</scope>
</reference>
<sequence>MKCERSIFLASYSFNFFGKIFFYPCGIDMLVLDDLHWRSRYWRNQYILSPSIKRSGGIDEIMVITYTLQSTMSDKVHIKYDMVSRVRKEWPRFSFELCNGPSGVSDIITDGSIPECILITGEPIKISKATEVIGQKVEEYFKKLNGTKSHLTLNLIVRSHYCGKIIGKGGNKIK</sequence>
<dbReference type="AlphaFoldDB" id="A0A9P0NJ44"/>